<feature type="transmembrane region" description="Helical" evidence="1">
    <location>
        <begin position="21"/>
        <end position="39"/>
    </location>
</feature>
<keyword evidence="3" id="KW-1185">Reference proteome</keyword>
<dbReference type="AlphaFoldDB" id="A0A919RP32"/>
<evidence type="ECO:0000256" key="1">
    <source>
        <dbReference type="SAM" id="Phobius"/>
    </source>
</evidence>
<gene>
    <name evidence="2" type="ORF">Ssi02_62600</name>
</gene>
<protein>
    <submittedName>
        <fullName evidence="2">Uncharacterized protein</fullName>
    </submittedName>
</protein>
<accession>A0A919RP32</accession>
<sequence>MSEHRPRPQTEVAAPRKVARIRIGSFALVLLFGLGVLTWVAGVYWLTIVLAVAFVAVAVGITLASWHASGEAG</sequence>
<feature type="transmembrane region" description="Helical" evidence="1">
    <location>
        <begin position="45"/>
        <end position="66"/>
    </location>
</feature>
<comment type="caution">
    <text evidence="2">The sequence shown here is derived from an EMBL/GenBank/DDBJ whole genome shotgun (WGS) entry which is preliminary data.</text>
</comment>
<evidence type="ECO:0000313" key="3">
    <source>
        <dbReference type="Proteomes" id="UP000606172"/>
    </source>
</evidence>
<evidence type="ECO:0000313" key="2">
    <source>
        <dbReference type="EMBL" id="GII96029.1"/>
    </source>
</evidence>
<keyword evidence="1" id="KW-0812">Transmembrane</keyword>
<keyword evidence="1" id="KW-1133">Transmembrane helix</keyword>
<dbReference type="Proteomes" id="UP000606172">
    <property type="component" value="Unassembled WGS sequence"/>
</dbReference>
<proteinExistence type="predicted"/>
<keyword evidence="1" id="KW-0472">Membrane</keyword>
<name>A0A919RP32_9ACTN</name>
<dbReference type="EMBL" id="BOOW01000041">
    <property type="protein sequence ID" value="GII96029.1"/>
    <property type="molecule type" value="Genomic_DNA"/>
</dbReference>
<reference evidence="2" key="1">
    <citation type="submission" date="2021-01" db="EMBL/GenBank/DDBJ databases">
        <title>Whole genome shotgun sequence of Sinosporangium siamense NBRC 109515.</title>
        <authorList>
            <person name="Komaki H."/>
            <person name="Tamura T."/>
        </authorList>
    </citation>
    <scope>NUCLEOTIDE SEQUENCE</scope>
    <source>
        <strain evidence="2">NBRC 109515</strain>
    </source>
</reference>
<dbReference type="RefSeq" id="WP_204031054.1">
    <property type="nucleotide sequence ID" value="NZ_BOOW01000041.1"/>
</dbReference>
<organism evidence="2 3">
    <name type="scientific">Sinosporangium siamense</name>
    <dbReference type="NCBI Taxonomy" id="1367973"/>
    <lineage>
        <taxon>Bacteria</taxon>
        <taxon>Bacillati</taxon>
        <taxon>Actinomycetota</taxon>
        <taxon>Actinomycetes</taxon>
        <taxon>Streptosporangiales</taxon>
        <taxon>Streptosporangiaceae</taxon>
        <taxon>Sinosporangium</taxon>
    </lineage>
</organism>